<feature type="coiled-coil region" evidence="1">
    <location>
        <begin position="477"/>
        <end position="524"/>
    </location>
</feature>
<accession>A0ABW9G6R3</accession>
<feature type="coiled-coil region" evidence="1">
    <location>
        <begin position="831"/>
        <end position="879"/>
    </location>
</feature>
<dbReference type="PANTHER" id="PTHR32114:SF2">
    <property type="entry name" value="ABC TRANSPORTER ABCH.3"/>
    <property type="match status" value="1"/>
</dbReference>
<dbReference type="Gene3D" id="3.40.50.300">
    <property type="entry name" value="P-loop containing nucleotide triphosphate hydrolases"/>
    <property type="match status" value="2"/>
</dbReference>
<dbReference type="EMBL" id="JBEQCT010000003">
    <property type="protein sequence ID" value="MFM2485278.1"/>
    <property type="molecule type" value="Genomic_DNA"/>
</dbReference>
<evidence type="ECO:0000259" key="2">
    <source>
        <dbReference type="Pfam" id="PF13476"/>
    </source>
</evidence>
<feature type="coiled-coil region" evidence="1">
    <location>
        <begin position="206"/>
        <end position="329"/>
    </location>
</feature>
<comment type="caution">
    <text evidence="3">The sequence shown here is derived from an EMBL/GenBank/DDBJ whole genome shotgun (WGS) entry which is preliminary data.</text>
</comment>
<protein>
    <submittedName>
        <fullName evidence="3">AAA family ATPase</fullName>
    </submittedName>
</protein>
<dbReference type="RefSeq" id="WP_408623489.1">
    <property type="nucleotide sequence ID" value="NZ_JBEQCT010000003.1"/>
</dbReference>
<keyword evidence="1" id="KW-0175">Coiled coil</keyword>
<evidence type="ECO:0000256" key="1">
    <source>
        <dbReference type="SAM" id="Coils"/>
    </source>
</evidence>
<feature type="domain" description="Rad50/SbcC-type AAA" evidence="2">
    <location>
        <begin position="6"/>
        <end position="263"/>
    </location>
</feature>
<evidence type="ECO:0000313" key="3">
    <source>
        <dbReference type="EMBL" id="MFM2485278.1"/>
    </source>
</evidence>
<dbReference type="Pfam" id="PF13476">
    <property type="entry name" value="AAA_23"/>
    <property type="match status" value="1"/>
</dbReference>
<dbReference type="Pfam" id="PF13558">
    <property type="entry name" value="SbcC_Walker_B"/>
    <property type="match status" value="1"/>
</dbReference>
<keyword evidence="4" id="KW-1185">Reference proteome</keyword>
<dbReference type="InterPro" id="IPR038729">
    <property type="entry name" value="Rad50/SbcC_AAA"/>
</dbReference>
<feature type="coiled-coil region" evidence="1">
    <location>
        <begin position="402"/>
        <end position="436"/>
    </location>
</feature>
<reference evidence="3 4" key="1">
    <citation type="journal article" date="2013" name="Int. J. Syst. Evol. Microbiol.">
        <title>Celerinatantimonas yamalensis sp. nov., a cold-adapted diazotrophic bacterium from a cold permafrost brine.</title>
        <authorList>
            <person name="Shcherbakova V."/>
            <person name="Chuvilskaya N."/>
            <person name="Rivkina E."/>
            <person name="Demidov N."/>
            <person name="Uchaeva V."/>
            <person name="Suetin S."/>
            <person name="Suzina N."/>
            <person name="Gilichinsky D."/>
        </authorList>
    </citation>
    <scope>NUCLEOTIDE SEQUENCE [LARGE SCALE GENOMIC DNA]</scope>
    <source>
        <strain evidence="3 4">C7</strain>
    </source>
</reference>
<dbReference type="SUPFAM" id="SSF52540">
    <property type="entry name" value="P-loop containing nucleoside triphosphate hydrolases"/>
    <property type="match status" value="1"/>
</dbReference>
<dbReference type="PANTHER" id="PTHR32114">
    <property type="entry name" value="ABC TRANSPORTER ABCH.3"/>
    <property type="match status" value="1"/>
</dbReference>
<name>A0ABW9G6R3_9GAMM</name>
<proteinExistence type="predicted"/>
<sequence length="1234" mass="141980">MKIIAIRGENIASLAGSFAVEFGSEPLAEQGLIAITGKTGSGKSTLLDCLCLALYEQVPRFEDQSRTVEIGEEQNDKLKANDVRHLVSRGMAHASAEVEFIVNDGKRYLARWQVRRARNQISGRWQASSRELLDCQTDQPFSANKREFQQIINDLVGLDYEQFRRSVMLAQGDFAAFLKAPEDQRSALLERMTGTSLYSQISQQVYENYKQQSQALTNLRARMQEVELLDEETVTQLQGQLTQAQTRQTQLQQVKQVNQKLSQQLLDLDSANAAVQSVANTINTHQQEHVLIESQRQQLTQLGQVEPLRENYQARARLAQALARQDEQQRHLDKIYQEQVVATEQTQQQTQQAREALTLFSKEQDDRAQELETARMLEEQHKLLYQQQLNRQPELADTHQQLAKQRLLSQDLDAQLQSLEAEVQTLNRWLDAHQVEALWTQHYAQIEHLLHDYQRIQQQQIRRQTQLQDYQHNHDEAKLFEQRLNELNQALALVDAKRQPFAEINQHENQLREAYQQLTTLLDSTQHQQSALTQALQFAEQYHAAQQKIVSCQPALDDIYASQYGDNQQLEQLNAQVSELQNQYNLARQVVELDDYRQQLQVDVPCPLCGSKHHPYLDERANAPVQSILTQLSQRIDVLNQQRQHYQARLFSAPQQIDMLVQQRIEAEEIRTYSQEHLATLAQDLGESLSTLLELAHVTSRYQQIAAQVNELLERRQALEMKWQRLSEAKVLRDDLDNEFQHLSQLRDQQATQQQLCQQRLEQLSTALEHDADQSEQLVQMGAQLSERLGDIEWQSQLHHYGLVALLSWLHEQVSEYQANAQRHAVLITQCQQQQAQCQQQRLRCEHAERVYQQCQSQVDELVEQISGIEQQAKQLLDGFGVIQWQQQMQQRQHQLDGVIEQTQLRFSEQERVKNDTHSRLQALAEQQRRDRSELGTLQQDWQHALERLDATAERVEQLLSLPSTSVESMRHQVQHYEQTMVALKTELQQKRQHADTLLEALQHQQQILTEQLQALDLDNMDVLIEVMNQLAEDIYQIRSKLDQNAQSHQRYHALDTDYQQRLNACSVWEQLNALIGSASGAKFRTFAQQLTLDKLLFEANHQLTELAPRYRLQRIPGQSLALQVVDLDMGDEVRTLASLSGGETFLVSLALALALSAVSSRNLQIQSLFIDEGFGSLDPESLDVVLSCLDKLQASGRQVTAISHVQPMVERISAKIQLRALGGGRSRLDTVIS</sequence>
<organism evidence="3 4">
    <name type="scientific">Celerinatantimonas yamalensis</name>
    <dbReference type="NCBI Taxonomy" id="559956"/>
    <lineage>
        <taxon>Bacteria</taxon>
        <taxon>Pseudomonadati</taxon>
        <taxon>Pseudomonadota</taxon>
        <taxon>Gammaproteobacteria</taxon>
        <taxon>Celerinatantimonadaceae</taxon>
        <taxon>Celerinatantimonas</taxon>
    </lineage>
</organism>
<evidence type="ECO:0000313" key="4">
    <source>
        <dbReference type="Proteomes" id="UP001629953"/>
    </source>
</evidence>
<dbReference type="InterPro" id="IPR027417">
    <property type="entry name" value="P-loop_NTPase"/>
</dbReference>
<feature type="coiled-coil region" evidence="1">
    <location>
        <begin position="967"/>
        <end position="1019"/>
    </location>
</feature>
<dbReference type="Proteomes" id="UP001629953">
    <property type="component" value="Unassembled WGS sequence"/>
</dbReference>
<gene>
    <name evidence="3" type="ORF">ABUE30_09420</name>
</gene>
<feature type="coiled-coil region" evidence="1">
    <location>
        <begin position="702"/>
        <end position="729"/>
    </location>
</feature>